<dbReference type="SUPFAM" id="SSF53474">
    <property type="entry name" value="alpha/beta-Hydrolases"/>
    <property type="match status" value="1"/>
</dbReference>
<dbReference type="RefSeq" id="WP_343882108.1">
    <property type="nucleotide sequence ID" value="NZ_BAAAIJ010000059.1"/>
</dbReference>
<keyword evidence="3" id="KW-1185">Reference proteome</keyword>
<dbReference type="GO" id="GO:0016787">
    <property type="term" value="F:hydrolase activity"/>
    <property type="evidence" value="ECO:0007669"/>
    <property type="project" value="UniProtKB-KW"/>
</dbReference>
<dbReference type="InterPro" id="IPR000073">
    <property type="entry name" value="AB_hydrolase_1"/>
</dbReference>
<dbReference type="InterPro" id="IPR029058">
    <property type="entry name" value="AB_hydrolase_fold"/>
</dbReference>
<sequence length="413" mass="44397">MRKLSATMPEQSATAPWVKWTMLGVGIGGAVGSTIAAGTSGLAAHFARQVVTPARGRDENLDILAVIGTGGNQQVILPANDDTTVEGTYSLYFDGGAGHARIGAILSYVPREGTVQREVEAVYSGDLAGATRGWWSGAVFPSPSAVGFADEEVDIPVDGGVAPAWLIRAEEASKDWAVMVHGRGVQRSEGLRAVRLARSLGLTSLLTSYRNDGEAPHAADGRYGLGMTEWRDVEAAIDYAVAHGAEGVVLFGWSMGGAICLQTADLSGHRQRIRALVLDGPVVNWIEVLAYHAQLNRIPAPIGRLGQWLLTNRAGRKATGLAAPLDLKSLDWVSRAEQLTIPTLIIHSEDDEFVPVGASAELAERNPAFVTFERFHRARHTKEWNVDPMKWEQTVANWLAPVLHGRARPGVRN</sequence>
<accession>A0ABW4QCG4</accession>
<dbReference type="PANTHER" id="PTHR43358:SF4">
    <property type="entry name" value="ALPHA_BETA HYDROLASE FOLD-1 DOMAIN-CONTAINING PROTEIN"/>
    <property type="match status" value="1"/>
</dbReference>
<gene>
    <name evidence="2" type="ORF">ACFSFX_17645</name>
</gene>
<protein>
    <submittedName>
        <fullName evidence="2">Alpha/beta hydrolase family protein</fullName>
        <ecNumber evidence="2">3.4.-.-</ecNumber>
    </submittedName>
</protein>
<dbReference type="PANTHER" id="PTHR43358">
    <property type="entry name" value="ALPHA/BETA-HYDROLASE"/>
    <property type="match status" value="1"/>
</dbReference>
<dbReference type="EMBL" id="JBHUGA010000067">
    <property type="protein sequence ID" value="MFD1848409.1"/>
    <property type="molecule type" value="Genomic_DNA"/>
</dbReference>
<dbReference type="Gene3D" id="3.40.50.1820">
    <property type="entry name" value="alpha/beta hydrolase"/>
    <property type="match status" value="1"/>
</dbReference>
<dbReference type="Pfam" id="PF12697">
    <property type="entry name" value="Abhydrolase_6"/>
    <property type="match status" value="1"/>
</dbReference>
<evidence type="ECO:0000313" key="2">
    <source>
        <dbReference type="EMBL" id="MFD1848409.1"/>
    </source>
</evidence>
<dbReference type="EC" id="3.4.-.-" evidence="2"/>
<evidence type="ECO:0000259" key="1">
    <source>
        <dbReference type="Pfam" id="PF12697"/>
    </source>
</evidence>
<evidence type="ECO:0000313" key="3">
    <source>
        <dbReference type="Proteomes" id="UP001597307"/>
    </source>
</evidence>
<reference evidence="3" key="1">
    <citation type="journal article" date="2019" name="Int. J. Syst. Evol. Microbiol.">
        <title>The Global Catalogue of Microorganisms (GCM) 10K type strain sequencing project: providing services to taxonomists for standard genome sequencing and annotation.</title>
        <authorList>
            <consortium name="The Broad Institute Genomics Platform"/>
            <consortium name="The Broad Institute Genome Sequencing Center for Infectious Disease"/>
            <person name="Wu L."/>
            <person name="Ma J."/>
        </authorList>
    </citation>
    <scope>NUCLEOTIDE SEQUENCE [LARGE SCALE GENOMIC DNA]</scope>
    <source>
        <strain evidence="3">JCM 11496</strain>
    </source>
</reference>
<keyword evidence="2" id="KW-0378">Hydrolase</keyword>
<proteinExistence type="predicted"/>
<name>A0ABW4QCG4_9MICC</name>
<dbReference type="InterPro" id="IPR052920">
    <property type="entry name" value="DNA-binding_regulatory"/>
</dbReference>
<organism evidence="2 3">
    <name type="scientific">Arthrobacter flavus</name>
    <dbReference type="NCBI Taxonomy" id="95172"/>
    <lineage>
        <taxon>Bacteria</taxon>
        <taxon>Bacillati</taxon>
        <taxon>Actinomycetota</taxon>
        <taxon>Actinomycetes</taxon>
        <taxon>Micrococcales</taxon>
        <taxon>Micrococcaceae</taxon>
        <taxon>Arthrobacter</taxon>
    </lineage>
</organism>
<dbReference type="Proteomes" id="UP001597307">
    <property type="component" value="Unassembled WGS sequence"/>
</dbReference>
<feature type="domain" description="AB hydrolase-1" evidence="1">
    <location>
        <begin position="178"/>
        <end position="338"/>
    </location>
</feature>
<comment type="caution">
    <text evidence="2">The sequence shown here is derived from an EMBL/GenBank/DDBJ whole genome shotgun (WGS) entry which is preliminary data.</text>
</comment>